<dbReference type="PANTHER" id="PTHR43280:SF29">
    <property type="entry name" value="ARAC-FAMILY TRANSCRIPTIONAL REGULATOR"/>
    <property type="match status" value="1"/>
</dbReference>
<dbReference type="GO" id="GO:0003700">
    <property type="term" value="F:DNA-binding transcription factor activity"/>
    <property type="evidence" value="ECO:0007669"/>
    <property type="project" value="InterPro"/>
</dbReference>
<dbReference type="InterPro" id="IPR018062">
    <property type="entry name" value="HTH_AraC-typ_CS"/>
</dbReference>
<dbReference type="EMBL" id="VOOR01000025">
    <property type="protein sequence ID" value="TXB62690.1"/>
    <property type="molecule type" value="Genomic_DNA"/>
</dbReference>
<feature type="domain" description="PAS" evidence="5">
    <location>
        <begin position="7"/>
        <end position="63"/>
    </location>
</feature>
<dbReference type="RefSeq" id="WP_147167906.1">
    <property type="nucleotide sequence ID" value="NZ_VOOR01000025.1"/>
</dbReference>
<comment type="caution">
    <text evidence="6">The sequence shown here is derived from an EMBL/GenBank/DDBJ whole genome shotgun (WGS) entry which is preliminary data.</text>
</comment>
<proteinExistence type="predicted"/>
<dbReference type="Gene3D" id="1.10.10.60">
    <property type="entry name" value="Homeodomain-like"/>
    <property type="match status" value="2"/>
</dbReference>
<dbReference type="AlphaFoldDB" id="A0A5C6RM40"/>
<dbReference type="SUPFAM" id="SSF46689">
    <property type="entry name" value="Homeodomain-like"/>
    <property type="match status" value="1"/>
</dbReference>
<evidence type="ECO:0000256" key="1">
    <source>
        <dbReference type="ARBA" id="ARBA00023015"/>
    </source>
</evidence>
<dbReference type="PROSITE" id="PS01124">
    <property type="entry name" value="HTH_ARAC_FAMILY_2"/>
    <property type="match status" value="1"/>
</dbReference>
<sequence>MVPNIAVILTNAEKRIMWVNDDFTQITGYSLEEALGQSPGQLLQGPATEPDAIENIRKGLQQKVPFRSELTNYRKNGEAYLCRLVIHPVFDHQQQLTNYIAFEVDGNFVTEEVPLPLLDLREKYSSSSLKGIEELRLYVKMRQLVEQEKLYLSPSLSLREVASQLDTNTKYLSQVVNHHAGCNFQHFINRYRIEEVKEKIKDGQFANLTLFGIARQCGFQNKSTFYKVFKEITDQTPKEYLKG</sequence>
<dbReference type="SUPFAM" id="SSF55785">
    <property type="entry name" value="PYP-like sensor domain (PAS domain)"/>
    <property type="match status" value="1"/>
</dbReference>
<keyword evidence="1" id="KW-0805">Transcription regulation</keyword>
<dbReference type="Pfam" id="PF12833">
    <property type="entry name" value="HTH_18"/>
    <property type="match status" value="1"/>
</dbReference>
<dbReference type="PROSITE" id="PS00041">
    <property type="entry name" value="HTH_ARAC_FAMILY_1"/>
    <property type="match status" value="1"/>
</dbReference>
<dbReference type="CDD" id="cd00130">
    <property type="entry name" value="PAS"/>
    <property type="match status" value="1"/>
</dbReference>
<evidence type="ECO:0000313" key="6">
    <source>
        <dbReference type="EMBL" id="TXB62690.1"/>
    </source>
</evidence>
<dbReference type="SMART" id="SM00342">
    <property type="entry name" value="HTH_ARAC"/>
    <property type="match status" value="1"/>
</dbReference>
<name>A0A5C6RM40_9BACT</name>
<dbReference type="OrthoDB" id="9124519at2"/>
<evidence type="ECO:0000259" key="4">
    <source>
        <dbReference type="PROSITE" id="PS01124"/>
    </source>
</evidence>
<gene>
    <name evidence="6" type="ORF">FRY97_12630</name>
</gene>
<evidence type="ECO:0000256" key="3">
    <source>
        <dbReference type="ARBA" id="ARBA00023163"/>
    </source>
</evidence>
<dbReference type="InterPro" id="IPR035965">
    <property type="entry name" value="PAS-like_dom_sf"/>
</dbReference>
<evidence type="ECO:0000313" key="7">
    <source>
        <dbReference type="Proteomes" id="UP000321580"/>
    </source>
</evidence>
<dbReference type="InterPro" id="IPR009057">
    <property type="entry name" value="Homeodomain-like_sf"/>
</dbReference>
<dbReference type="NCBIfam" id="TIGR00229">
    <property type="entry name" value="sensory_box"/>
    <property type="match status" value="1"/>
</dbReference>
<protein>
    <submittedName>
        <fullName evidence="6">Helix-turn-helix domain-containing protein</fullName>
    </submittedName>
</protein>
<dbReference type="PANTHER" id="PTHR43280">
    <property type="entry name" value="ARAC-FAMILY TRANSCRIPTIONAL REGULATOR"/>
    <property type="match status" value="1"/>
</dbReference>
<accession>A0A5C6RM40</accession>
<dbReference type="Pfam" id="PF13426">
    <property type="entry name" value="PAS_9"/>
    <property type="match status" value="1"/>
</dbReference>
<dbReference type="Gene3D" id="3.30.450.20">
    <property type="entry name" value="PAS domain"/>
    <property type="match status" value="1"/>
</dbReference>
<dbReference type="InterPro" id="IPR000014">
    <property type="entry name" value="PAS"/>
</dbReference>
<keyword evidence="7" id="KW-1185">Reference proteome</keyword>
<dbReference type="Proteomes" id="UP000321580">
    <property type="component" value="Unassembled WGS sequence"/>
</dbReference>
<keyword evidence="2" id="KW-0238">DNA-binding</keyword>
<dbReference type="PROSITE" id="PS50112">
    <property type="entry name" value="PAS"/>
    <property type="match status" value="1"/>
</dbReference>
<dbReference type="GO" id="GO:0043565">
    <property type="term" value="F:sequence-specific DNA binding"/>
    <property type="evidence" value="ECO:0007669"/>
    <property type="project" value="InterPro"/>
</dbReference>
<keyword evidence="3" id="KW-0804">Transcription</keyword>
<dbReference type="InterPro" id="IPR018060">
    <property type="entry name" value="HTH_AraC"/>
</dbReference>
<evidence type="ECO:0000256" key="2">
    <source>
        <dbReference type="ARBA" id="ARBA00023125"/>
    </source>
</evidence>
<evidence type="ECO:0000259" key="5">
    <source>
        <dbReference type="PROSITE" id="PS50112"/>
    </source>
</evidence>
<organism evidence="6 7">
    <name type="scientific">Phaeodactylibacter luteus</name>
    <dbReference type="NCBI Taxonomy" id="1564516"/>
    <lineage>
        <taxon>Bacteria</taxon>
        <taxon>Pseudomonadati</taxon>
        <taxon>Bacteroidota</taxon>
        <taxon>Saprospiria</taxon>
        <taxon>Saprospirales</taxon>
        <taxon>Haliscomenobacteraceae</taxon>
        <taxon>Phaeodactylibacter</taxon>
    </lineage>
</organism>
<reference evidence="6 7" key="1">
    <citation type="submission" date="2019-08" db="EMBL/GenBank/DDBJ databases">
        <title>Genome of Phaeodactylibacter luteus.</title>
        <authorList>
            <person name="Bowman J.P."/>
        </authorList>
    </citation>
    <scope>NUCLEOTIDE SEQUENCE [LARGE SCALE GENOMIC DNA]</scope>
    <source>
        <strain evidence="6 7">KCTC 42180</strain>
    </source>
</reference>
<feature type="domain" description="HTH araC/xylS-type" evidence="4">
    <location>
        <begin position="142"/>
        <end position="243"/>
    </location>
</feature>